<dbReference type="EMBL" id="JBAMMX010000023">
    <property type="protein sequence ID" value="KAK6917537.1"/>
    <property type="molecule type" value="Genomic_DNA"/>
</dbReference>
<dbReference type="InterPro" id="IPR024286">
    <property type="entry name" value="DUF3700"/>
</dbReference>
<keyword evidence="3" id="KW-1185">Reference proteome</keyword>
<proteinExistence type="predicted"/>
<reference evidence="2 3" key="1">
    <citation type="submission" date="2023-12" db="EMBL/GenBank/DDBJ databases">
        <title>A high-quality genome assembly for Dillenia turbinata (Dilleniales).</title>
        <authorList>
            <person name="Chanderbali A."/>
        </authorList>
    </citation>
    <scope>NUCLEOTIDE SEQUENCE [LARGE SCALE GENOMIC DNA]</scope>
    <source>
        <strain evidence="2">LSX21</strain>
        <tissue evidence="2">Leaf</tissue>
    </source>
</reference>
<dbReference type="PANTHER" id="PTHR45952">
    <property type="entry name" value="ALUMINUM INDUCED PROTEIN WITH YGL AND LRDR MOTIFS"/>
    <property type="match status" value="1"/>
</dbReference>
<dbReference type="InterPro" id="IPR029055">
    <property type="entry name" value="Ntn_hydrolases_N"/>
</dbReference>
<dbReference type="Gene3D" id="3.60.20.10">
    <property type="entry name" value="Glutamine Phosphoribosylpyrophosphate, subunit 1, domain 1"/>
    <property type="match status" value="1"/>
</dbReference>
<gene>
    <name evidence="2" type="ORF">RJ641_018288</name>
</gene>
<dbReference type="AlphaFoldDB" id="A0AAN8YYG2"/>
<organism evidence="2 3">
    <name type="scientific">Dillenia turbinata</name>
    <dbReference type="NCBI Taxonomy" id="194707"/>
    <lineage>
        <taxon>Eukaryota</taxon>
        <taxon>Viridiplantae</taxon>
        <taxon>Streptophyta</taxon>
        <taxon>Embryophyta</taxon>
        <taxon>Tracheophyta</taxon>
        <taxon>Spermatophyta</taxon>
        <taxon>Magnoliopsida</taxon>
        <taxon>eudicotyledons</taxon>
        <taxon>Gunneridae</taxon>
        <taxon>Pentapetalae</taxon>
        <taxon>Dilleniales</taxon>
        <taxon>Dilleniaceae</taxon>
        <taxon>Dillenia</taxon>
    </lineage>
</organism>
<evidence type="ECO:0000313" key="2">
    <source>
        <dbReference type="EMBL" id="KAK6917537.1"/>
    </source>
</evidence>
<dbReference type="Proteomes" id="UP001370490">
    <property type="component" value="Unassembled WGS sequence"/>
</dbReference>
<name>A0AAN8YYG2_9MAGN</name>
<sequence length="259" mass="28493">MLAVFDKFTGKPPEELGLPSMGSQRGKTRQEIMEMFKSSRPDSVVYHLSNGNFMAFSHEDENPIHPRSTVVMGDVFCIFIGSLENISDLRRHYGLSRQATEAMVVVEAYKVLRDRAPYPPDQVVKDLEGKFAFLLFDAKSTTLFAARVTSITLDRDGGMKLMWGMAGDGSLVCSDDQKIMSESCGNCSAPFPQGCIFMNSCGMISFDHPLHKVGAIAREDDNGNISSVTFQVDLYTRLPSIPRTGSAANWADATVLQGD</sequence>
<dbReference type="SMART" id="SM01172">
    <property type="entry name" value="DUF3700"/>
    <property type="match status" value="1"/>
</dbReference>
<protein>
    <recommendedName>
        <fullName evidence="1">DUF3700 domain-containing protein</fullName>
    </recommendedName>
</protein>
<dbReference type="Pfam" id="PF12481">
    <property type="entry name" value="DUF3700"/>
    <property type="match status" value="1"/>
</dbReference>
<accession>A0AAN8YYG2</accession>
<dbReference type="SUPFAM" id="SSF56235">
    <property type="entry name" value="N-terminal nucleophile aminohydrolases (Ntn hydrolases)"/>
    <property type="match status" value="1"/>
</dbReference>
<dbReference type="InterPro" id="IPR044828">
    <property type="entry name" value="TSJT1-like"/>
</dbReference>
<evidence type="ECO:0000259" key="1">
    <source>
        <dbReference type="SMART" id="SM01172"/>
    </source>
</evidence>
<feature type="domain" description="DUF3700" evidence="1">
    <location>
        <begin position="2"/>
        <end position="232"/>
    </location>
</feature>
<comment type="caution">
    <text evidence="2">The sequence shown here is derived from an EMBL/GenBank/DDBJ whole genome shotgun (WGS) entry which is preliminary data.</text>
</comment>
<dbReference type="PANTHER" id="PTHR45952:SF8">
    <property type="entry name" value="STEM-SPECIFIC PROTEIN TSJT1"/>
    <property type="match status" value="1"/>
</dbReference>
<evidence type="ECO:0000313" key="3">
    <source>
        <dbReference type="Proteomes" id="UP001370490"/>
    </source>
</evidence>